<keyword evidence="1" id="KW-0645">Protease</keyword>
<keyword evidence="1" id="KW-0064">Aspartyl protease</keyword>
<keyword evidence="1" id="KW-0378">Hydrolase</keyword>
<gene>
    <name evidence="6" type="ORF">Scaly_2670300</name>
</gene>
<dbReference type="SUPFAM" id="SSF56672">
    <property type="entry name" value="DNA/RNA polymerases"/>
    <property type="match status" value="1"/>
</dbReference>
<dbReference type="InterPro" id="IPR013103">
    <property type="entry name" value="RVT_2"/>
</dbReference>
<dbReference type="PANTHER" id="PTHR11439">
    <property type="entry name" value="GAG-POL-RELATED RETROTRANSPOSON"/>
    <property type="match status" value="1"/>
</dbReference>
<evidence type="ECO:0000256" key="1">
    <source>
        <dbReference type="ARBA" id="ARBA00022750"/>
    </source>
</evidence>
<dbReference type="InterPro" id="IPR043502">
    <property type="entry name" value="DNA/RNA_pol_sf"/>
</dbReference>
<evidence type="ECO:0000313" key="6">
    <source>
        <dbReference type="EMBL" id="KAL0290446.1"/>
    </source>
</evidence>
<accession>A0AAW2J778</accession>
<feature type="domain" description="Reverse transcriptase Ty1/copia-type" evidence="3">
    <location>
        <begin position="462"/>
        <end position="702"/>
    </location>
</feature>
<organism evidence="6">
    <name type="scientific">Sesamum calycinum</name>
    <dbReference type="NCBI Taxonomy" id="2727403"/>
    <lineage>
        <taxon>Eukaryota</taxon>
        <taxon>Viridiplantae</taxon>
        <taxon>Streptophyta</taxon>
        <taxon>Embryophyta</taxon>
        <taxon>Tracheophyta</taxon>
        <taxon>Spermatophyta</taxon>
        <taxon>Magnoliopsida</taxon>
        <taxon>eudicotyledons</taxon>
        <taxon>Gunneridae</taxon>
        <taxon>Pentapetalae</taxon>
        <taxon>asterids</taxon>
        <taxon>lamiids</taxon>
        <taxon>Lamiales</taxon>
        <taxon>Pedaliaceae</taxon>
        <taxon>Sesamum</taxon>
    </lineage>
</organism>
<dbReference type="GO" id="GO:0004190">
    <property type="term" value="F:aspartic-type endopeptidase activity"/>
    <property type="evidence" value="ECO:0007669"/>
    <property type="project" value="UniProtKB-KW"/>
</dbReference>
<feature type="domain" description="Retroviral polymerase SH3-like" evidence="5">
    <location>
        <begin position="305"/>
        <end position="335"/>
    </location>
</feature>
<dbReference type="InterPro" id="IPR054722">
    <property type="entry name" value="PolX-like_BBD"/>
</dbReference>
<dbReference type="Pfam" id="PF25597">
    <property type="entry name" value="SH3_retrovirus"/>
    <property type="match status" value="1"/>
</dbReference>
<feature type="region of interest" description="Disordered" evidence="2">
    <location>
        <begin position="362"/>
        <end position="398"/>
    </location>
</feature>
<proteinExistence type="predicted"/>
<feature type="domain" description="Retrovirus-related Pol polyprotein from transposon TNT 1-94-like beta-barrel" evidence="4">
    <location>
        <begin position="181"/>
        <end position="252"/>
    </location>
</feature>
<dbReference type="InterPro" id="IPR057670">
    <property type="entry name" value="SH3_retrovirus"/>
</dbReference>
<evidence type="ECO:0000259" key="5">
    <source>
        <dbReference type="Pfam" id="PF25597"/>
    </source>
</evidence>
<evidence type="ECO:0000259" key="3">
    <source>
        <dbReference type="Pfam" id="PF07727"/>
    </source>
</evidence>
<protein>
    <submittedName>
        <fullName evidence="6">Retrovirus-related Pol polyprotein from transposon RE2</fullName>
    </submittedName>
</protein>
<dbReference type="PANTHER" id="PTHR11439:SF465">
    <property type="entry name" value="REVERSE TRANSCRIPTASE TY1_COPIA-TYPE DOMAIN-CONTAINING PROTEIN"/>
    <property type="match status" value="1"/>
</dbReference>
<feature type="compositionally biased region" description="Polar residues" evidence="2">
    <location>
        <begin position="366"/>
        <end position="388"/>
    </location>
</feature>
<dbReference type="CDD" id="cd09272">
    <property type="entry name" value="RNase_HI_RT_Ty1"/>
    <property type="match status" value="1"/>
</dbReference>
<reference evidence="6" key="2">
    <citation type="journal article" date="2024" name="Plant">
        <title>Genomic evolution and insights into agronomic trait innovations of Sesamum species.</title>
        <authorList>
            <person name="Miao H."/>
            <person name="Wang L."/>
            <person name="Qu L."/>
            <person name="Liu H."/>
            <person name="Sun Y."/>
            <person name="Le M."/>
            <person name="Wang Q."/>
            <person name="Wei S."/>
            <person name="Zheng Y."/>
            <person name="Lin W."/>
            <person name="Duan Y."/>
            <person name="Cao H."/>
            <person name="Xiong S."/>
            <person name="Wang X."/>
            <person name="Wei L."/>
            <person name="Li C."/>
            <person name="Ma Q."/>
            <person name="Ju M."/>
            <person name="Zhao R."/>
            <person name="Li G."/>
            <person name="Mu C."/>
            <person name="Tian Q."/>
            <person name="Mei H."/>
            <person name="Zhang T."/>
            <person name="Gao T."/>
            <person name="Zhang H."/>
        </authorList>
    </citation>
    <scope>NUCLEOTIDE SEQUENCE</scope>
    <source>
        <strain evidence="6">KEN8</strain>
    </source>
</reference>
<sequence length="953" mass="107430">MKNMILSGAKILVTEPLPSINKAYSMILRVERQRQVHMGESHEGAALFVEGVARKREDSLRGQGYKKKGVVDKRSLKCENSNKTGHDKSTCFKLHGVLEWYKELNEQRKKNTGGTNKVHAVIEPKQKEIREDKASVNDVVMELMKVLKRMPMDPIQVSCADEYAGMHYTFTGIEHLTLDSWIIDSGTTSHMCSDVRAFHNLHKSSITSSVFLPDGTSIQVKQSGHINLSKRLMLRDVLYVPTFQSNLISVTFINSFLLDSSNFVSRVIESDTLLWHKRLGHPSLKNQFHSSVKIIRTDNGSEFLGYKLFDLDTKQLVVSRDVVFHEHIFPFQTSTPSQTPDTTLPPVPDTEDITDNIFTPPILDTSPHSSDQTSLDSAPPTTVTSPLLDTSPRPLRHSTRRVQKPAWMSGFICNHHSTFSTAHLHFVAQLSVLQEPRSYSQAKGRTEWELAMKEEIQALEKNNTWSLTSLPDGKRAIGSRWVFKLKLNPDGSVSRYKARLVAKGYTQIEGVDYTESFSPVAKNVTVRLFLSIAAACSWPVHQLDINNAFLHGHLDEEVYMTPPEGYLVQPGMVCRLHKSLYGLKQASRQWNHEFTQTLGDFGFRQSAHDHCLFIKSTSTGFLGLLVYVDDILIMGPTKALIIEVKNYLNALFTIKDLGYAKYFLGLEIARSSDGMSVTQRKYINDIIIDTGMTDAHSVLTPLPHGVKFSSELGAPLSDPEKYRRLIGRLLYLGFTCPDLSFAVQQLSQFLQRPTDQHWTAALHIVRYLKGSLDTGLFFPVSNSFQLSVYTDADWGSCVDTRHSVIDFCIFFGSSLISWKTKKQNTVSRSSAEAEYRAMAASICELQWISFLLKDFQIPVATPIPFWCDNQAALHITANPVFHERTKHLDIDCHVVRDQYKEGFILPSFISSKLQVADVFMKSLPCAAFFNFLSKLGFTSSSRPSLRGGVLRLL</sequence>
<dbReference type="Pfam" id="PF07727">
    <property type="entry name" value="RVT_2"/>
    <property type="match status" value="1"/>
</dbReference>
<dbReference type="Pfam" id="PF22936">
    <property type="entry name" value="Pol_BBD"/>
    <property type="match status" value="1"/>
</dbReference>
<comment type="caution">
    <text evidence="6">The sequence shown here is derived from an EMBL/GenBank/DDBJ whole genome shotgun (WGS) entry which is preliminary data.</text>
</comment>
<dbReference type="AlphaFoldDB" id="A0AAW2J778"/>
<name>A0AAW2J778_9LAMI</name>
<evidence type="ECO:0000256" key="2">
    <source>
        <dbReference type="SAM" id="MobiDB-lite"/>
    </source>
</evidence>
<dbReference type="EMBL" id="JACGWM010001643">
    <property type="protein sequence ID" value="KAL0290446.1"/>
    <property type="molecule type" value="Genomic_DNA"/>
</dbReference>
<reference evidence="6" key="1">
    <citation type="submission" date="2020-06" db="EMBL/GenBank/DDBJ databases">
        <authorList>
            <person name="Li T."/>
            <person name="Hu X."/>
            <person name="Zhang T."/>
            <person name="Song X."/>
            <person name="Zhang H."/>
            <person name="Dai N."/>
            <person name="Sheng W."/>
            <person name="Hou X."/>
            <person name="Wei L."/>
        </authorList>
    </citation>
    <scope>NUCLEOTIDE SEQUENCE</scope>
    <source>
        <strain evidence="6">KEN8</strain>
        <tissue evidence="6">Leaf</tissue>
    </source>
</reference>
<evidence type="ECO:0000259" key="4">
    <source>
        <dbReference type="Pfam" id="PF22936"/>
    </source>
</evidence>